<dbReference type="PIRSF" id="PIRSF001866">
    <property type="entry name" value="Mating_factor_alpha"/>
    <property type="match status" value="1"/>
</dbReference>
<keyword evidence="5" id="KW-1185">Reference proteome</keyword>
<keyword evidence="2" id="KW-0732">Signal</keyword>
<reference evidence="4 5" key="1">
    <citation type="submission" date="2016-03" db="EMBL/GenBank/DDBJ databases">
        <title>How can Kluyveromyces marxianus grow so fast - potential evolutionary course in Saccharomyces Complex revealed by comparative genomics.</title>
        <authorList>
            <person name="Mo W."/>
            <person name="Lu W."/>
            <person name="Yang X."/>
            <person name="Qi J."/>
            <person name="Lv H."/>
        </authorList>
    </citation>
    <scope>NUCLEOTIDE SEQUENCE [LARGE SCALE GENOMIC DNA]</scope>
    <source>
        <strain evidence="4 5">FIM1</strain>
    </source>
</reference>
<evidence type="ECO:0000313" key="5">
    <source>
        <dbReference type="Proteomes" id="UP000422736"/>
    </source>
</evidence>
<dbReference type="Proteomes" id="UP000422736">
    <property type="component" value="Chromosome 6"/>
</dbReference>
<dbReference type="Pfam" id="PF04648">
    <property type="entry name" value="MF_alpha"/>
    <property type="match status" value="3"/>
</dbReference>
<feature type="chain" id="PRO_5045265372" description="Mating factor alpha" evidence="2">
    <location>
        <begin position="20"/>
        <end position="183"/>
    </location>
</feature>
<evidence type="ECO:0000256" key="1">
    <source>
        <dbReference type="PIRNR" id="PIRNR001866"/>
    </source>
</evidence>
<dbReference type="InterPro" id="IPR008675">
    <property type="entry name" value="Mating_factor_alpha_N"/>
</dbReference>
<dbReference type="InterPro" id="IPR006742">
    <property type="entry name" value="Mating_factor_alpha_C"/>
</dbReference>
<sequence>MRLSAVFVSAIALLSTVIAAPITEKESDDSSIKVPSEAILGFLDLTADDDVGLVKINNGTHSGILFLNTTIASIAYANETILSKREASAEADPWKWLSLRVGQPIYKREASPEAEAEPWEWLSLRVGQPLYKREASPEAEAEAEPWKWLSFRVGQPIYKREASPEAEADPWKWLSFRIGQPIY</sequence>
<organism evidence="4 5">
    <name type="scientific">Kluyveromyces marxianus</name>
    <name type="common">Yeast</name>
    <name type="synonym">Candida kefyr</name>
    <dbReference type="NCBI Taxonomy" id="4911"/>
    <lineage>
        <taxon>Eukaryota</taxon>
        <taxon>Fungi</taxon>
        <taxon>Dikarya</taxon>
        <taxon>Ascomycota</taxon>
        <taxon>Saccharomycotina</taxon>
        <taxon>Saccharomycetes</taxon>
        <taxon>Saccharomycetales</taxon>
        <taxon>Saccharomycetaceae</taxon>
        <taxon>Kluyveromyces</taxon>
    </lineage>
</organism>
<proteinExistence type="predicted"/>
<evidence type="ECO:0000259" key="3">
    <source>
        <dbReference type="Pfam" id="PF05436"/>
    </source>
</evidence>
<name>A0ABX6EYP3_KLUMA</name>
<gene>
    <name evidence="4" type="primary">MFALPHA1</name>
    <name evidence="4" type="ORF">FIM1_3938</name>
</gene>
<evidence type="ECO:0000256" key="2">
    <source>
        <dbReference type="SAM" id="SignalP"/>
    </source>
</evidence>
<reference evidence="4 5" key="2">
    <citation type="submission" date="2019-11" db="EMBL/GenBank/DDBJ databases">
        <authorList>
            <person name="Lu H."/>
        </authorList>
    </citation>
    <scope>NUCLEOTIDE SEQUENCE [LARGE SCALE GENOMIC DNA]</scope>
    <source>
        <strain evidence="4 5">FIM1</strain>
    </source>
</reference>
<dbReference type="InterPro" id="IPR016326">
    <property type="entry name" value="Mating_factor_a"/>
</dbReference>
<protein>
    <recommendedName>
        <fullName evidence="1">Mating factor alpha</fullName>
    </recommendedName>
</protein>
<dbReference type="Pfam" id="PF05436">
    <property type="entry name" value="MF_alpha_N"/>
    <property type="match status" value="1"/>
</dbReference>
<evidence type="ECO:0000313" key="4">
    <source>
        <dbReference type="EMBL" id="QGN17207.1"/>
    </source>
</evidence>
<accession>A0ABX6EYP3</accession>
<feature type="domain" description="Mating factor alpha precursor N-terminal" evidence="3">
    <location>
        <begin position="1"/>
        <end position="86"/>
    </location>
</feature>
<feature type="signal peptide" evidence="2">
    <location>
        <begin position="1"/>
        <end position="19"/>
    </location>
</feature>
<dbReference type="EMBL" id="CP015059">
    <property type="protein sequence ID" value="QGN17207.1"/>
    <property type="molecule type" value="Genomic_DNA"/>
</dbReference>
<keyword evidence="1" id="KW-0588">Pheromone</keyword>